<dbReference type="EMBL" id="JAGINY010000001">
    <property type="protein sequence ID" value="MBP2333004.1"/>
    <property type="molecule type" value="Genomic_DNA"/>
</dbReference>
<evidence type="ECO:0000256" key="1">
    <source>
        <dbReference type="SAM" id="MobiDB-lite"/>
    </source>
</evidence>
<evidence type="ECO:0000313" key="3">
    <source>
        <dbReference type="Proteomes" id="UP001519305"/>
    </source>
</evidence>
<evidence type="ECO:0000313" key="2">
    <source>
        <dbReference type="EMBL" id="MBP2333004.1"/>
    </source>
</evidence>
<comment type="caution">
    <text evidence="2">The sequence shown here is derived from an EMBL/GenBank/DDBJ whole genome shotgun (WGS) entry which is preliminary data.</text>
</comment>
<dbReference type="Proteomes" id="UP001519305">
    <property type="component" value="Unassembled WGS sequence"/>
</dbReference>
<sequence>MIQFLVVCLYVLIIPVFWSVFAVLLARLPESADKPPAVRKGVLSVSRRGVGDDHVGSVGDRVGAGGAEETEAQPSTHFHE</sequence>
<name>A0ABS4U8L8_9CORY</name>
<keyword evidence="3" id="KW-1185">Reference proteome</keyword>
<reference evidence="2 3" key="1">
    <citation type="submission" date="2021-03" db="EMBL/GenBank/DDBJ databases">
        <title>Sequencing the genomes of 1000 actinobacteria strains.</title>
        <authorList>
            <person name="Klenk H.-P."/>
        </authorList>
    </citation>
    <scope>NUCLEOTIDE SEQUENCE [LARGE SCALE GENOMIC DNA]</scope>
    <source>
        <strain evidence="2 3">DSM 44506</strain>
    </source>
</reference>
<organism evidence="2 3">
    <name type="scientific">Corynebacterium freneyi</name>
    <dbReference type="NCBI Taxonomy" id="134034"/>
    <lineage>
        <taxon>Bacteria</taxon>
        <taxon>Bacillati</taxon>
        <taxon>Actinomycetota</taxon>
        <taxon>Actinomycetes</taxon>
        <taxon>Mycobacteriales</taxon>
        <taxon>Corynebacteriaceae</taxon>
        <taxon>Corynebacterium</taxon>
    </lineage>
</organism>
<gene>
    <name evidence="2" type="ORF">JOF33_001703</name>
</gene>
<accession>A0ABS4U8L8</accession>
<feature type="region of interest" description="Disordered" evidence="1">
    <location>
        <begin position="48"/>
        <end position="80"/>
    </location>
</feature>
<protein>
    <recommendedName>
        <fullName evidence="4">Secreted protein</fullName>
    </recommendedName>
</protein>
<dbReference type="RefSeq" id="WP_070523670.1">
    <property type="nucleotide sequence ID" value="NZ_CP047357.1"/>
</dbReference>
<proteinExistence type="predicted"/>
<evidence type="ECO:0008006" key="4">
    <source>
        <dbReference type="Google" id="ProtNLM"/>
    </source>
</evidence>